<gene>
    <name evidence="2" type="ORF">MQN93_02215</name>
</gene>
<dbReference type="EMBL" id="JALDAX010000001">
    <property type="protein sequence ID" value="MCI3238532.1"/>
    <property type="molecule type" value="Genomic_DNA"/>
</dbReference>
<feature type="region of interest" description="Disordered" evidence="1">
    <location>
        <begin position="92"/>
        <end position="112"/>
    </location>
</feature>
<name>A0ABS9X8Y1_9ACTN</name>
<comment type="caution">
    <text evidence="2">The sequence shown here is derived from an EMBL/GenBank/DDBJ whole genome shotgun (WGS) entry which is preliminary data.</text>
</comment>
<keyword evidence="3" id="KW-1185">Reference proteome</keyword>
<organism evidence="2 3">
    <name type="scientific">Streptomyces spinosisporus</name>
    <dbReference type="NCBI Taxonomy" id="2927582"/>
    <lineage>
        <taxon>Bacteria</taxon>
        <taxon>Bacillati</taxon>
        <taxon>Actinomycetota</taxon>
        <taxon>Actinomycetes</taxon>
        <taxon>Kitasatosporales</taxon>
        <taxon>Streptomycetaceae</taxon>
        <taxon>Streptomyces</taxon>
    </lineage>
</organism>
<dbReference type="Proteomes" id="UP001165270">
    <property type="component" value="Unassembled WGS sequence"/>
</dbReference>
<evidence type="ECO:0000256" key="1">
    <source>
        <dbReference type="SAM" id="MobiDB-lite"/>
    </source>
</evidence>
<protein>
    <submittedName>
        <fullName evidence="2">Uncharacterized protein</fullName>
    </submittedName>
</protein>
<feature type="compositionally biased region" description="Polar residues" evidence="1">
    <location>
        <begin position="100"/>
        <end position="112"/>
    </location>
</feature>
<reference evidence="2" key="1">
    <citation type="submission" date="2022-03" db="EMBL/GenBank/DDBJ databases">
        <title>Streptomyces 7R015 and 7R016 isolated from Barleria lupulina in Thailand.</title>
        <authorList>
            <person name="Kanchanasin P."/>
            <person name="Phongsopitanun W."/>
            <person name="Tanasupawat S."/>
        </authorList>
    </citation>
    <scope>NUCLEOTIDE SEQUENCE</scope>
    <source>
        <strain evidence="2">7R016</strain>
    </source>
</reference>
<accession>A0ABS9X8Y1</accession>
<evidence type="ECO:0000313" key="2">
    <source>
        <dbReference type="EMBL" id="MCI3238532.1"/>
    </source>
</evidence>
<proteinExistence type="predicted"/>
<dbReference type="RefSeq" id="WP_242708056.1">
    <property type="nucleotide sequence ID" value="NZ_JALDAX010000001.1"/>
</dbReference>
<sequence>MSRRTAVLSGGDFHGLHRRPRLELSVGCFVGERTGRTTDCERGAERALCSGSRCGFGRHCTAGRIAAYDTTTGEDRPGLRALAGYWWAPFEDTKDGRRSQAPTSHRNPSTRR</sequence>
<evidence type="ECO:0000313" key="3">
    <source>
        <dbReference type="Proteomes" id="UP001165270"/>
    </source>
</evidence>